<dbReference type="InterPro" id="IPR036116">
    <property type="entry name" value="FN3_sf"/>
</dbReference>
<dbReference type="InterPro" id="IPR011047">
    <property type="entry name" value="Quinoprotein_ADH-like_sf"/>
</dbReference>
<keyword evidence="1" id="KW-0472">Membrane</keyword>
<organism evidence="3 4">
    <name type="scientific">Clostridium cellulovorans (strain ATCC 35296 / DSM 3052 / OCM 3 / 743B)</name>
    <dbReference type="NCBI Taxonomy" id="573061"/>
    <lineage>
        <taxon>Bacteria</taxon>
        <taxon>Bacillati</taxon>
        <taxon>Bacillota</taxon>
        <taxon>Clostridia</taxon>
        <taxon>Eubacteriales</taxon>
        <taxon>Clostridiaceae</taxon>
        <taxon>Clostridium</taxon>
    </lineage>
</organism>
<feature type="domain" description="Fibronectin type-III" evidence="2">
    <location>
        <begin position="416"/>
        <end position="512"/>
    </location>
</feature>
<evidence type="ECO:0000256" key="1">
    <source>
        <dbReference type="SAM" id="Phobius"/>
    </source>
</evidence>
<dbReference type="Proteomes" id="UP000002730">
    <property type="component" value="Chromosome"/>
</dbReference>
<dbReference type="STRING" id="573061.Clocel_0640"/>
<dbReference type="InterPro" id="IPR003961">
    <property type="entry name" value="FN3_dom"/>
</dbReference>
<dbReference type="SUPFAM" id="SSF50998">
    <property type="entry name" value="Quinoprotein alcohol dehydrogenase-like"/>
    <property type="match status" value="1"/>
</dbReference>
<dbReference type="Gene3D" id="2.60.40.10">
    <property type="entry name" value="Immunoglobulins"/>
    <property type="match status" value="1"/>
</dbReference>
<dbReference type="SUPFAM" id="SSF49265">
    <property type="entry name" value="Fibronectin type III"/>
    <property type="match status" value="1"/>
</dbReference>
<dbReference type="AlphaFoldDB" id="D9SRP4"/>
<feature type="transmembrane region" description="Helical" evidence="1">
    <location>
        <begin position="21"/>
        <end position="41"/>
    </location>
</feature>
<keyword evidence="1" id="KW-0812">Transmembrane</keyword>
<dbReference type="CDD" id="cd00063">
    <property type="entry name" value="FN3"/>
    <property type="match status" value="1"/>
</dbReference>
<dbReference type="OrthoDB" id="9811934at2"/>
<dbReference type="InterPro" id="IPR013783">
    <property type="entry name" value="Ig-like_fold"/>
</dbReference>
<dbReference type="PANTHER" id="PTHR42754">
    <property type="entry name" value="ENDOGLUCANASE"/>
    <property type="match status" value="1"/>
</dbReference>
<name>D9SRP4_CLOC7</name>
<reference evidence="3 4" key="1">
    <citation type="submission" date="2010-08" db="EMBL/GenBank/DDBJ databases">
        <title>Complete sequence of Clostridium cellulovorans 743B.</title>
        <authorList>
            <consortium name="US DOE Joint Genome Institute"/>
            <person name="Lucas S."/>
            <person name="Copeland A."/>
            <person name="Lapidus A."/>
            <person name="Cheng J.-F."/>
            <person name="Bruce D."/>
            <person name="Goodwin L."/>
            <person name="Pitluck S."/>
            <person name="Chertkov O."/>
            <person name="Detter J.C."/>
            <person name="Han C."/>
            <person name="Tapia R."/>
            <person name="Land M."/>
            <person name="Hauser L."/>
            <person name="Chang Y.-J."/>
            <person name="Jeffries C."/>
            <person name="Kyrpides N."/>
            <person name="Ivanova N."/>
            <person name="Mikhailova N."/>
            <person name="Hemme C.L."/>
            <person name="Woyke T."/>
        </authorList>
    </citation>
    <scope>NUCLEOTIDE SEQUENCE [LARGE SCALE GENOMIC DNA]</scope>
    <source>
        <strain evidence="4">ATCC 35296 / DSM 3052 / OCM 3 / 743B</strain>
    </source>
</reference>
<dbReference type="eggNOG" id="COG1404">
    <property type="taxonomic scope" value="Bacteria"/>
</dbReference>
<proteinExistence type="predicted"/>
<dbReference type="HOGENOM" id="CLU_267247_0_0_9"/>
<accession>D9SRP4</accession>
<dbReference type="EMBL" id="CP002160">
    <property type="protein sequence ID" value="ADL50411.1"/>
    <property type="molecule type" value="Genomic_DNA"/>
</dbReference>
<dbReference type="KEGG" id="ccb:Clocel_0640"/>
<dbReference type="PROSITE" id="PS50853">
    <property type="entry name" value="FN3"/>
    <property type="match status" value="1"/>
</dbReference>
<keyword evidence="4" id="KW-1185">Reference proteome</keyword>
<gene>
    <name evidence="3" type="ordered locus">Clocel_0640</name>
</gene>
<protein>
    <submittedName>
        <fullName evidence="3">Fibronectin type III domain protein</fullName>
    </submittedName>
</protein>
<sequence length="1235" mass="134426">MCNLSTMQKKVIHSNNLNRKLLLLPKTLLLLMFFGLLFSFIHSYDTYAVEPTIQWEKTILEGYTSSDMHPTSDGGFVITGSIPINGAPGTYSNVFVCKFNSLGNIEWTNNYGLETHDEWGNKIIQTKDGGYLILGSRSKSSFATYDPTTKQWIHDIIFDIPNTMYIAKLNSLGQLQWQQEVGYNLCVENTAIVETDDSGFLICGQEGGGFYCGPLYTNLLKLTSQGTVQFSKQLSQLFPVTSLNKTTDGGYILSGFNNGLFILKLDSSYNENWNSTITLSDEASYNYKTSVIETSTGFSVAGVGSNSILVSLDKSGQILWNKTYVNGNSYRANSVKGTIDSGYFFGVNTTPQGTVTNIALYKVDSNGDKQFEKQLTVNNEELSAVCPTKNDSYIVATNYSKNGKNSIHLMNLSCKPPTPNVKIVDTTDTSTMINIQDSNLENTLYQIKINNSYCTSKGSLTTEPTWISLDKKKVSIIGLLPNTSYNITAKARNVNGLESLNSASVTFTTLTTEAAAYKQQLLATTNAVIKAETSKMQIDLLRATSLVDLLPDSTDKTNLSNRLVAVQNSIDLNYATNAVVKAEATKQQIYVERALSLVDILPDSIDKVNLLNRLVLVQNTIDLANATNLVINAETTKQQIDIYIAINVVNDLPDSTDKTNLLNRLVSVQNNINNSTNLTIAINAVIMAETTKQQSDVSIAQSLVEGLKSETDKANLLNRLSLVQSAINLTSATNLVIKAEESKQQIDVVIAKNLVDVLPNSSDKTTLSNRLLSIQNSINDGITLDNAIKAVIKAEESNLQADVDRSKGLVEALPDSSDKTNLLDRLLVVQASIDNAIGAVEKAEETKLQEDVDKATALVNKLQSSEDKIKLKNRLVVIQNILDLNSVTNAVILAEESKGQLYVDKANSLVSKLQDSIDKLNLVKRLTIVQGYINLSNAQIAVAKAEASLQQADLDSAKTLAVALPISIDRSNLLNRLVNVQYSVNLANARTAVNIAEGSKLQANLDAAVNLVNALPSSSNKTDLLNRLVSLQNTINLANATNAVSKAEATNVQSDVDAAKELVVNLPASTGRTNLLNRLTVVQNKINLIIATNTVAKAEVTRLQADVDAAQNLVIQLPSSAEKTNLLNRLVNVQYKIDSANATNTVIKAEGSKQQADVDTAITLVNSLANSTTKTNLLNRLSSVQNMINLTNAIVKAEESKSQADMNLAQSYIDKLPSDDINRTIFQQRLALIKA</sequence>
<evidence type="ECO:0000313" key="3">
    <source>
        <dbReference type="EMBL" id="ADL50411.1"/>
    </source>
</evidence>
<evidence type="ECO:0000313" key="4">
    <source>
        <dbReference type="Proteomes" id="UP000002730"/>
    </source>
</evidence>
<keyword evidence="1" id="KW-1133">Transmembrane helix</keyword>
<dbReference type="eggNOG" id="COG1520">
    <property type="taxonomic scope" value="Bacteria"/>
</dbReference>
<dbReference type="PANTHER" id="PTHR42754:SF1">
    <property type="entry name" value="LIPOPROTEIN"/>
    <property type="match status" value="1"/>
</dbReference>
<evidence type="ECO:0000259" key="2">
    <source>
        <dbReference type="PROSITE" id="PS50853"/>
    </source>
</evidence>